<dbReference type="InterPro" id="IPR027417">
    <property type="entry name" value="P-loop_NTPase"/>
</dbReference>
<keyword evidence="2" id="KW-0067">ATP-binding</keyword>
<evidence type="ECO:0000256" key="1">
    <source>
        <dbReference type="ARBA" id="ARBA00022741"/>
    </source>
</evidence>
<dbReference type="RefSeq" id="WP_379663507.1">
    <property type="nucleotide sequence ID" value="NZ_JBHUDG010000042.1"/>
</dbReference>
<feature type="domain" description="UvrD-like helicase C-terminal" evidence="3">
    <location>
        <begin position="405"/>
        <end position="456"/>
    </location>
</feature>
<evidence type="ECO:0000259" key="3">
    <source>
        <dbReference type="Pfam" id="PF13538"/>
    </source>
</evidence>
<sequence>MVISQALTSTFSHQPNSGQLDLFYKLERFIQDKNHESCFILKGYAGTGKTSVVSALVKVMQKLKLNVVLLAPTGRAAKVLSSYSGVHASTIHRRIYRKKTASNVDSNYSLSPNMSKNTLFVVDEASMISDDKNGFDGNSLLDDLIQYVYNEQGNRILFIGDAAQLPPVQAEHSPALSVDFLRGYGFDVYHQELTEVVRQEKESGILYNATQIRDQIRDQANYTFPQLNTAKYKDVYRMNGEKIIEGLNYAYDKFGMENSLVVCRSNKSANIYNQHIRNQILWREDEITGGDLIMVVKNNYYWMPEEKGGFIANGEIAKITRVKNVKELYGFRFADAQIQFSDSEEYNIECKILLDTLYTDNPSLPYEDQRRFFNEVLKDYEGLPRRKQLEEMKTNPYYNALQIKFAYAVTCHKAQGGQWEAVFVDQGYLTEEMINKELLRWLYTATTRATKELFFVNFTDEFFI</sequence>
<dbReference type="Gene3D" id="2.30.30.940">
    <property type="match status" value="1"/>
</dbReference>
<dbReference type="EMBL" id="JBHUDG010000042">
    <property type="protein sequence ID" value="MFD1631138.1"/>
    <property type="molecule type" value="Genomic_DNA"/>
</dbReference>
<proteinExistence type="predicted"/>
<dbReference type="SUPFAM" id="SSF52540">
    <property type="entry name" value="P-loop containing nucleoside triphosphate hydrolases"/>
    <property type="match status" value="2"/>
</dbReference>
<dbReference type="InterPro" id="IPR050534">
    <property type="entry name" value="Coronavir_polyprotein_1ab"/>
</dbReference>
<dbReference type="InterPro" id="IPR027785">
    <property type="entry name" value="UvrD-like_helicase_C"/>
</dbReference>
<dbReference type="Proteomes" id="UP001597118">
    <property type="component" value="Unassembled WGS sequence"/>
</dbReference>
<dbReference type="Gene3D" id="3.40.50.300">
    <property type="entry name" value="P-loop containing nucleotide triphosphate hydrolases"/>
    <property type="match status" value="3"/>
</dbReference>
<gene>
    <name evidence="4" type="ORF">ACFSAH_14780</name>
</gene>
<organism evidence="4 5">
    <name type="scientific">Pseudopedobacter beijingensis</name>
    <dbReference type="NCBI Taxonomy" id="1207056"/>
    <lineage>
        <taxon>Bacteria</taxon>
        <taxon>Pseudomonadati</taxon>
        <taxon>Bacteroidota</taxon>
        <taxon>Sphingobacteriia</taxon>
        <taxon>Sphingobacteriales</taxon>
        <taxon>Sphingobacteriaceae</taxon>
        <taxon>Pseudopedobacter</taxon>
    </lineage>
</organism>
<evidence type="ECO:0000313" key="4">
    <source>
        <dbReference type="EMBL" id="MFD1631138.1"/>
    </source>
</evidence>
<dbReference type="Pfam" id="PF13604">
    <property type="entry name" value="AAA_30"/>
    <property type="match status" value="1"/>
</dbReference>
<keyword evidence="5" id="KW-1185">Reference proteome</keyword>
<dbReference type="PANTHER" id="PTHR43788">
    <property type="entry name" value="DNA2/NAM7 HELICASE FAMILY MEMBER"/>
    <property type="match status" value="1"/>
</dbReference>
<dbReference type="CDD" id="cd18809">
    <property type="entry name" value="SF1_C_RecD"/>
    <property type="match status" value="1"/>
</dbReference>
<dbReference type="PANTHER" id="PTHR43788:SF6">
    <property type="entry name" value="DNA HELICASE B"/>
    <property type="match status" value="1"/>
</dbReference>
<protein>
    <submittedName>
        <fullName evidence="4">ATP-dependent RecD-like DNA helicase</fullName>
    </submittedName>
</protein>
<evidence type="ECO:0000256" key="2">
    <source>
        <dbReference type="ARBA" id="ARBA00022840"/>
    </source>
</evidence>
<keyword evidence="1" id="KW-0547">Nucleotide-binding</keyword>
<dbReference type="CDD" id="cd17933">
    <property type="entry name" value="DEXSc_RecD-like"/>
    <property type="match status" value="1"/>
</dbReference>
<dbReference type="Pfam" id="PF13538">
    <property type="entry name" value="UvrD_C_2"/>
    <property type="match status" value="1"/>
</dbReference>
<name>A0ABW4IEH3_9SPHI</name>
<accession>A0ABW4IEH3</accession>
<evidence type="ECO:0000313" key="5">
    <source>
        <dbReference type="Proteomes" id="UP001597118"/>
    </source>
</evidence>
<comment type="caution">
    <text evidence="4">The sequence shown here is derived from an EMBL/GenBank/DDBJ whole genome shotgun (WGS) entry which is preliminary data.</text>
</comment>
<reference evidence="5" key="1">
    <citation type="journal article" date="2019" name="Int. J. Syst. Evol. Microbiol.">
        <title>The Global Catalogue of Microorganisms (GCM) 10K type strain sequencing project: providing services to taxonomists for standard genome sequencing and annotation.</title>
        <authorList>
            <consortium name="The Broad Institute Genomics Platform"/>
            <consortium name="The Broad Institute Genome Sequencing Center for Infectious Disease"/>
            <person name="Wu L."/>
            <person name="Ma J."/>
        </authorList>
    </citation>
    <scope>NUCLEOTIDE SEQUENCE [LARGE SCALE GENOMIC DNA]</scope>
    <source>
        <strain evidence="5">CCUG 53762</strain>
    </source>
</reference>